<dbReference type="PANTHER" id="PTHR48081">
    <property type="entry name" value="AB HYDROLASE SUPERFAMILY PROTEIN C4A8.06C"/>
    <property type="match status" value="1"/>
</dbReference>
<dbReference type="GO" id="GO:0016787">
    <property type="term" value="F:hydrolase activity"/>
    <property type="evidence" value="ECO:0007669"/>
    <property type="project" value="UniProtKB-KW"/>
</dbReference>
<organism evidence="3 4">
    <name type="scientific">Symbiodinium natans</name>
    <dbReference type="NCBI Taxonomy" id="878477"/>
    <lineage>
        <taxon>Eukaryota</taxon>
        <taxon>Sar</taxon>
        <taxon>Alveolata</taxon>
        <taxon>Dinophyceae</taxon>
        <taxon>Suessiales</taxon>
        <taxon>Symbiodiniaceae</taxon>
        <taxon>Symbiodinium</taxon>
    </lineage>
</organism>
<gene>
    <name evidence="3" type="primary">lipN</name>
    <name evidence="3" type="ORF">SNAT2548_LOCUS17629</name>
</gene>
<keyword evidence="1" id="KW-0378">Hydrolase</keyword>
<evidence type="ECO:0000259" key="2">
    <source>
        <dbReference type="Pfam" id="PF07859"/>
    </source>
</evidence>
<dbReference type="Proteomes" id="UP000604046">
    <property type="component" value="Unassembled WGS sequence"/>
</dbReference>
<dbReference type="InterPro" id="IPR013094">
    <property type="entry name" value="AB_hydrolase_3"/>
</dbReference>
<dbReference type="EMBL" id="CAJNDS010002117">
    <property type="protein sequence ID" value="CAE7336789.1"/>
    <property type="molecule type" value="Genomic_DNA"/>
</dbReference>
<dbReference type="Gene3D" id="3.40.50.1820">
    <property type="entry name" value="alpha/beta hydrolase"/>
    <property type="match status" value="1"/>
</dbReference>
<feature type="domain" description="Alpha/beta hydrolase fold-3" evidence="2">
    <location>
        <begin position="107"/>
        <end position="314"/>
    </location>
</feature>
<dbReference type="SUPFAM" id="SSF53474">
    <property type="entry name" value="alpha/beta-Hydrolases"/>
    <property type="match status" value="1"/>
</dbReference>
<dbReference type="OrthoDB" id="410922at2759"/>
<dbReference type="Pfam" id="PF07859">
    <property type="entry name" value="Abhydrolase_3"/>
    <property type="match status" value="1"/>
</dbReference>
<keyword evidence="4" id="KW-1185">Reference proteome</keyword>
<dbReference type="InterPro" id="IPR029058">
    <property type="entry name" value="AB_hydrolase_fold"/>
</dbReference>
<sequence>MGNVVTQSCCHAHAKLHVIDKMVNILLGCFLPLEKACTGKTEEARLELLSECRRAHTKMSSSYSANVQGIWKPEERALPRRHGDGGPVQVCLHTPLQRAAGEDVPLIVWAHGGCMTLGDRHDAWGSSFMKELAAKIGPFCWASVEYRLAPESKFPSFADDFASAYVSLMDATLAQEFGYSTERVSIMGVSAGALVVAHAALRLDAKYKPSMALLYPMVDPEMRSKSHALYGRLPACPSRFLRLSWDWLLSEEGQVSARRLDEANLLTSDWRPLSGRKAFVLLARYDCLHDEGQALAQHCTQAGLRVTTVESQGSHAVANMVDKKSQVQIFESVSKLLR</sequence>
<accession>A0A812P5F0</accession>
<dbReference type="AlphaFoldDB" id="A0A812P5F0"/>
<comment type="caution">
    <text evidence="3">The sequence shown here is derived from an EMBL/GenBank/DDBJ whole genome shotgun (WGS) entry which is preliminary data.</text>
</comment>
<name>A0A812P5F0_9DINO</name>
<reference evidence="3" key="1">
    <citation type="submission" date="2021-02" db="EMBL/GenBank/DDBJ databases">
        <authorList>
            <person name="Dougan E. K."/>
            <person name="Rhodes N."/>
            <person name="Thang M."/>
            <person name="Chan C."/>
        </authorList>
    </citation>
    <scope>NUCLEOTIDE SEQUENCE</scope>
</reference>
<evidence type="ECO:0000313" key="4">
    <source>
        <dbReference type="Proteomes" id="UP000604046"/>
    </source>
</evidence>
<proteinExistence type="predicted"/>
<dbReference type="InterPro" id="IPR050300">
    <property type="entry name" value="GDXG_lipolytic_enzyme"/>
</dbReference>
<dbReference type="PANTHER" id="PTHR48081:SF8">
    <property type="entry name" value="ALPHA_BETA HYDROLASE FOLD-3 DOMAIN-CONTAINING PROTEIN-RELATED"/>
    <property type="match status" value="1"/>
</dbReference>
<evidence type="ECO:0000313" key="3">
    <source>
        <dbReference type="EMBL" id="CAE7336789.1"/>
    </source>
</evidence>
<evidence type="ECO:0000256" key="1">
    <source>
        <dbReference type="ARBA" id="ARBA00022801"/>
    </source>
</evidence>
<protein>
    <submittedName>
        <fullName evidence="3">LipN protein</fullName>
    </submittedName>
</protein>